<gene>
    <name evidence="2" type="primary">thyX</name>
    <name evidence="2" type="ORF">DCW48_10795</name>
</gene>
<dbReference type="CDD" id="cd20175">
    <property type="entry name" value="ThyX"/>
    <property type="match status" value="1"/>
</dbReference>
<organism evidence="2 3">
    <name type="scientific">Methylotenera mobilis</name>
    <dbReference type="NCBI Taxonomy" id="359408"/>
    <lineage>
        <taxon>Bacteria</taxon>
        <taxon>Pseudomonadati</taxon>
        <taxon>Pseudomonadota</taxon>
        <taxon>Betaproteobacteria</taxon>
        <taxon>Nitrosomonadales</taxon>
        <taxon>Methylophilaceae</taxon>
        <taxon>Methylotenera</taxon>
    </lineage>
</organism>
<proteinExistence type="predicted"/>
<protein>
    <recommendedName>
        <fullName evidence="1">FAD-dependent thymidylate synthase</fullName>
        <ecNumber evidence="1">2.1.1.148</ecNumber>
    </recommendedName>
</protein>
<dbReference type="GO" id="GO:0070402">
    <property type="term" value="F:NADPH binding"/>
    <property type="evidence" value="ECO:0007669"/>
    <property type="project" value="TreeGrafter"/>
</dbReference>
<dbReference type="GO" id="GO:0006231">
    <property type="term" value="P:dTMP biosynthetic process"/>
    <property type="evidence" value="ECO:0007669"/>
    <property type="project" value="UniProtKB-UniRule"/>
</dbReference>
<accession>A0A351RD47</accession>
<dbReference type="Pfam" id="PF02511">
    <property type="entry name" value="Thy1"/>
    <property type="match status" value="1"/>
</dbReference>
<dbReference type="Gene3D" id="3.30.1360.170">
    <property type="match status" value="1"/>
</dbReference>
<dbReference type="PANTHER" id="PTHR34934:SF1">
    <property type="entry name" value="FLAVIN-DEPENDENT THYMIDYLATE SYNTHASE"/>
    <property type="match status" value="1"/>
</dbReference>
<evidence type="ECO:0000313" key="2">
    <source>
        <dbReference type="EMBL" id="HBA09968.1"/>
    </source>
</evidence>
<dbReference type="Proteomes" id="UP000264313">
    <property type="component" value="Unassembled WGS sequence"/>
</dbReference>
<dbReference type="PANTHER" id="PTHR34934">
    <property type="entry name" value="FLAVIN-DEPENDENT THYMIDYLATE SYNTHASE"/>
    <property type="match status" value="1"/>
</dbReference>
<dbReference type="GO" id="GO:0004799">
    <property type="term" value="F:thymidylate synthase activity"/>
    <property type="evidence" value="ECO:0007669"/>
    <property type="project" value="TreeGrafter"/>
</dbReference>
<dbReference type="PROSITE" id="PS51331">
    <property type="entry name" value="THYX"/>
    <property type="match status" value="1"/>
</dbReference>
<name>A0A351RD47_9PROT</name>
<dbReference type="InterPro" id="IPR036098">
    <property type="entry name" value="Thymidylate_synthase_ThyX_sf"/>
</dbReference>
<evidence type="ECO:0000256" key="1">
    <source>
        <dbReference type="NCBIfam" id="TIGR02170"/>
    </source>
</evidence>
<sequence>MKVTLVQSTPNPEEHIGLLAGICYGKTGEQSPEQCIKRAEHCVTKGHLSTLRFAHATFLVEDISRICSHQFVRSKHLDFLQRSQRYCNEGEVAMVIPEVIKFNAVERHLIEARDLYKQLIAEGVKKEDARFILPQGTTTELLVVGNFQAWYDFIKLRSGKEVQWEIREVAHEINRQLHGIAPNIFKELPND</sequence>
<dbReference type="AlphaFoldDB" id="A0A351RD47"/>
<comment type="caution">
    <text evidence="2">The sequence shown here is derived from an EMBL/GenBank/DDBJ whole genome shotgun (WGS) entry which is preliminary data.</text>
</comment>
<dbReference type="EMBL" id="DNAA01000249">
    <property type="protein sequence ID" value="HBA09968.1"/>
    <property type="molecule type" value="Genomic_DNA"/>
</dbReference>
<dbReference type="SUPFAM" id="SSF69796">
    <property type="entry name" value="Thymidylate synthase-complementing protein Thy1"/>
    <property type="match status" value="1"/>
</dbReference>
<dbReference type="NCBIfam" id="TIGR02170">
    <property type="entry name" value="thyX"/>
    <property type="match status" value="1"/>
</dbReference>
<dbReference type="EC" id="2.1.1.148" evidence="1"/>
<evidence type="ECO:0000313" key="3">
    <source>
        <dbReference type="Proteomes" id="UP000264313"/>
    </source>
</evidence>
<dbReference type="InterPro" id="IPR003669">
    <property type="entry name" value="Thymidylate_synthase_ThyX"/>
</dbReference>
<dbReference type="GO" id="GO:0050660">
    <property type="term" value="F:flavin adenine dinucleotide binding"/>
    <property type="evidence" value="ECO:0007669"/>
    <property type="project" value="UniProtKB-UniRule"/>
</dbReference>
<dbReference type="GO" id="GO:0050797">
    <property type="term" value="F:thymidylate synthase (FAD) activity"/>
    <property type="evidence" value="ECO:0007669"/>
    <property type="project" value="UniProtKB-UniRule"/>
</dbReference>
<reference evidence="2 3" key="1">
    <citation type="journal article" date="2018" name="Nat. Biotechnol.">
        <title>A standardized bacterial taxonomy based on genome phylogeny substantially revises the tree of life.</title>
        <authorList>
            <person name="Parks D.H."/>
            <person name="Chuvochina M."/>
            <person name="Waite D.W."/>
            <person name="Rinke C."/>
            <person name="Skarshewski A."/>
            <person name="Chaumeil P.A."/>
            <person name="Hugenholtz P."/>
        </authorList>
    </citation>
    <scope>NUCLEOTIDE SEQUENCE [LARGE SCALE GENOMIC DNA]</scope>
    <source>
        <strain evidence="2">UBA9958</strain>
    </source>
</reference>